<dbReference type="RefSeq" id="WP_272435852.1">
    <property type="nucleotide sequence ID" value="NZ_JAMQKB010000004.1"/>
</dbReference>
<dbReference type="Proteomes" id="UP001145050">
    <property type="component" value="Unassembled WGS sequence"/>
</dbReference>
<reference evidence="1" key="1">
    <citation type="submission" date="2022-06" db="EMBL/GenBank/DDBJ databases">
        <title>Aquibacillus sp. a new bacterium isolated from soil saline samples.</title>
        <authorList>
            <person name="Galisteo C."/>
            <person name="De La Haba R."/>
            <person name="Sanchez-Porro C."/>
            <person name="Ventosa A."/>
        </authorList>
    </citation>
    <scope>NUCLEOTIDE SEQUENCE</scope>
    <source>
        <strain evidence="1">3ASR75-11</strain>
    </source>
</reference>
<gene>
    <name evidence="1" type="ORF">NC797_05930</name>
</gene>
<evidence type="ECO:0000313" key="2">
    <source>
        <dbReference type="Proteomes" id="UP001145050"/>
    </source>
</evidence>
<organism evidence="1 2">
    <name type="scientific">Terrihalobacillus insolitus</name>
    <dbReference type="NCBI Taxonomy" id="2950438"/>
    <lineage>
        <taxon>Bacteria</taxon>
        <taxon>Bacillati</taxon>
        <taxon>Bacillota</taxon>
        <taxon>Bacilli</taxon>
        <taxon>Bacillales</taxon>
        <taxon>Bacillaceae</taxon>
        <taxon>Terrihalobacillus</taxon>
    </lineage>
</organism>
<dbReference type="EMBL" id="JAMQKB010000004">
    <property type="protein sequence ID" value="MDC3424047.1"/>
    <property type="molecule type" value="Genomic_DNA"/>
</dbReference>
<name>A0A9X3WQ44_9BACI</name>
<sequence>MGKAEPMVLQVAEGFVVVMKSEPLKAGDSVEDKTWMSGCIASSNPYRD</sequence>
<keyword evidence="2" id="KW-1185">Reference proteome</keyword>
<protein>
    <submittedName>
        <fullName evidence="1">Uncharacterized protein</fullName>
    </submittedName>
</protein>
<evidence type="ECO:0000313" key="1">
    <source>
        <dbReference type="EMBL" id="MDC3424047.1"/>
    </source>
</evidence>
<proteinExistence type="predicted"/>
<accession>A0A9X3WQ44</accession>
<comment type="caution">
    <text evidence="1">The sequence shown here is derived from an EMBL/GenBank/DDBJ whole genome shotgun (WGS) entry which is preliminary data.</text>
</comment>
<dbReference type="AlphaFoldDB" id="A0A9X3WQ44"/>